<evidence type="ECO:0000259" key="6">
    <source>
        <dbReference type="Pfam" id="PF02234"/>
    </source>
</evidence>
<feature type="region of interest" description="Disordered" evidence="5">
    <location>
        <begin position="1"/>
        <end position="36"/>
    </location>
</feature>
<comment type="caution">
    <text evidence="7">The sequence shown here is derived from an EMBL/GenBank/DDBJ whole genome shotgun (WGS) entry which is preliminary data.</text>
</comment>
<evidence type="ECO:0000256" key="3">
    <source>
        <dbReference type="ARBA" id="ARBA00023013"/>
    </source>
</evidence>
<dbReference type="AlphaFoldDB" id="A0A6A4QJK5"/>
<keyword evidence="4" id="KW-0131">Cell cycle</keyword>
<feature type="compositionally biased region" description="Polar residues" evidence="5">
    <location>
        <begin position="27"/>
        <end position="36"/>
    </location>
</feature>
<keyword evidence="3" id="KW-0649">Protein kinase inhibitor</keyword>
<dbReference type="GO" id="GO:0051726">
    <property type="term" value="P:regulation of cell cycle"/>
    <property type="evidence" value="ECO:0007669"/>
    <property type="project" value="InterPro"/>
</dbReference>
<dbReference type="InterPro" id="IPR044275">
    <property type="entry name" value="KRP"/>
</dbReference>
<dbReference type="InterPro" id="IPR003175">
    <property type="entry name" value="CDI_dom"/>
</dbReference>
<evidence type="ECO:0000256" key="4">
    <source>
        <dbReference type="ARBA" id="ARBA00023306"/>
    </source>
</evidence>
<comment type="subcellular location">
    <subcellularLocation>
        <location evidence="1">Nucleus</location>
        <location evidence="1">Nucleoplasm</location>
    </subcellularLocation>
</comment>
<dbReference type="GO" id="GO:0004861">
    <property type="term" value="F:cyclin-dependent protein serine/threonine kinase inhibitor activity"/>
    <property type="evidence" value="ECO:0007669"/>
    <property type="project" value="InterPro"/>
</dbReference>
<dbReference type="Proteomes" id="UP000447434">
    <property type="component" value="Chromosome 5"/>
</dbReference>
<reference evidence="8" key="1">
    <citation type="journal article" date="2020" name="Nat. Commun.">
        <title>Genome sequence of the cluster root forming white lupin.</title>
        <authorList>
            <person name="Hufnagel B."/>
            <person name="Marques A."/>
            <person name="Soriano A."/>
            <person name="Marques L."/>
            <person name="Divol F."/>
            <person name="Doumas P."/>
            <person name="Sallet E."/>
            <person name="Mancinotti D."/>
            <person name="Carrere S."/>
            <person name="Marande W."/>
            <person name="Arribat S."/>
            <person name="Keller J."/>
            <person name="Huneau C."/>
            <person name="Blein T."/>
            <person name="Aime D."/>
            <person name="Laguerre M."/>
            <person name="Taylor J."/>
            <person name="Schubert V."/>
            <person name="Nelson M."/>
            <person name="Geu-Flores F."/>
            <person name="Crespi M."/>
            <person name="Gallardo-Guerrero K."/>
            <person name="Delaux P.-M."/>
            <person name="Salse J."/>
            <person name="Berges H."/>
            <person name="Guyot R."/>
            <person name="Gouzy J."/>
            <person name="Peret B."/>
        </authorList>
    </citation>
    <scope>NUCLEOTIDE SEQUENCE [LARGE SCALE GENOMIC DNA]</scope>
    <source>
        <strain evidence="8">cv. Amiga</strain>
    </source>
</reference>
<gene>
    <name evidence="7" type="ORF">Lalb_Chr05g0219101</name>
</gene>
<name>A0A6A4QJK5_LUPAL</name>
<evidence type="ECO:0000313" key="8">
    <source>
        <dbReference type="Proteomes" id="UP000447434"/>
    </source>
</evidence>
<feature type="domain" description="Cyclin-dependent kinase inhibitor" evidence="6">
    <location>
        <begin position="120"/>
        <end position="162"/>
    </location>
</feature>
<dbReference type="Gene3D" id="4.10.365.10">
    <property type="entry name" value="p27"/>
    <property type="match status" value="1"/>
</dbReference>
<dbReference type="EMBL" id="WOCE01000005">
    <property type="protein sequence ID" value="KAE9613597.1"/>
    <property type="molecule type" value="Genomic_DNA"/>
</dbReference>
<evidence type="ECO:0000256" key="1">
    <source>
        <dbReference type="ARBA" id="ARBA00004642"/>
    </source>
</evidence>
<comment type="similarity">
    <text evidence="2">Belongs to the CDI family. ICK/KRP subfamily.</text>
</comment>
<accession>A0A6A4QJK5</accession>
<dbReference type="OrthoDB" id="9940972at2759"/>
<sequence>MNTSDSKLCAPMVEEASSNVSKKRKITSSSSENSLDSAGTVVFGEFRLDRSPLSSCSSTLQAGEGRVFKKLNTTPLDPEVQSKGLETINSTRLNFKPFSLLSEFSGDSEETMTLSVKMAPKEEIEEFLTMAEKYEQKRFAMKYNFDIATDTPLEGRYEWVRLN</sequence>
<evidence type="ECO:0000256" key="5">
    <source>
        <dbReference type="SAM" id="MobiDB-lite"/>
    </source>
</evidence>
<dbReference type="PANTHER" id="PTHR46776">
    <property type="entry name" value="CYCLIN-DEPENDENT KINASE INHIBITOR 4-RELATED"/>
    <property type="match status" value="1"/>
</dbReference>
<keyword evidence="8" id="KW-1185">Reference proteome</keyword>
<dbReference type="InterPro" id="IPR044898">
    <property type="entry name" value="CDI_dom_sf"/>
</dbReference>
<dbReference type="GO" id="GO:0005654">
    <property type="term" value="C:nucleoplasm"/>
    <property type="evidence" value="ECO:0007669"/>
    <property type="project" value="UniProtKB-SubCell"/>
</dbReference>
<evidence type="ECO:0000313" key="7">
    <source>
        <dbReference type="EMBL" id="KAE9613597.1"/>
    </source>
</evidence>
<evidence type="ECO:0000256" key="2">
    <source>
        <dbReference type="ARBA" id="ARBA00010274"/>
    </source>
</evidence>
<organism evidence="7 8">
    <name type="scientific">Lupinus albus</name>
    <name type="common">White lupine</name>
    <name type="synonym">Lupinus termis</name>
    <dbReference type="NCBI Taxonomy" id="3870"/>
    <lineage>
        <taxon>Eukaryota</taxon>
        <taxon>Viridiplantae</taxon>
        <taxon>Streptophyta</taxon>
        <taxon>Embryophyta</taxon>
        <taxon>Tracheophyta</taxon>
        <taxon>Spermatophyta</taxon>
        <taxon>Magnoliopsida</taxon>
        <taxon>eudicotyledons</taxon>
        <taxon>Gunneridae</taxon>
        <taxon>Pentapetalae</taxon>
        <taxon>rosids</taxon>
        <taxon>fabids</taxon>
        <taxon>Fabales</taxon>
        <taxon>Fabaceae</taxon>
        <taxon>Papilionoideae</taxon>
        <taxon>50 kb inversion clade</taxon>
        <taxon>genistoids sensu lato</taxon>
        <taxon>core genistoids</taxon>
        <taxon>Genisteae</taxon>
        <taxon>Lupinus</taxon>
    </lineage>
</organism>
<dbReference type="PIRSF" id="PIRSF017811">
    <property type="entry name" value="CDK_inhib_pln"/>
    <property type="match status" value="1"/>
</dbReference>
<proteinExistence type="inferred from homology"/>
<protein>
    <submittedName>
        <fullName evidence="7">Putative cyclin-dependent kinase inhibitor</fullName>
    </submittedName>
</protein>
<dbReference type="Pfam" id="PF02234">
    <property type="entry name" value="CDI"/>
    <property type="match status" value="1"/>
</dbReference>